<dbReference type="Proteomes" id="UP001208689">
    <property type="component" value="Chromosome"/>
</dbReference>
<sequence>MNLGLIYYKFGFRGQKFIKMSVLIIICSLFLSKYTNLPLISQHDDSDDSPQIHIVNELPNQDTIEPSASLLSYTSNNVSLFNVSESIFSIAPQTSLDIDSENLTLEIPSGWDFENARMNISDLYKSWEVIQNQNITGSGEFWDFDTNIPFVDPNTLYFIGDSTTGNLKLNGRSNKYSSYFDGDYASWSQTVTNPENDLQIYESELIRENSNQTLLQNDFSVNPFWQPLLNFPYGGTNGTSIYEAEYDPSSEYLSTYIKAGSNELSLGNPSVGWQTNFTNPNSLSFKANRFELTVSWNLESIDLEAEDNLSIIIRIDDQYVDGRIDVDGNTYLDNATEITIENSVVSGVLDHDTITRTFDITEMIDSSKEFHTIDFGIWLENIDETNDEVRVNFAALEIKAIEEDQYKTGELSFTCEIDMDKYINFVDDWQLFYSFSNSTSVDFHRIGYVSDYFSSLIGTQRINVNLSSHSRSFLNQQEYRFSLGLVGANNNTTLEKDTLFVYFDDISLCPIYRSTNFSKAQLQIFNGTGYEQVVESSFDFLESVHNNYINASFLINNPDYANSQLNFISSLSVNNFQENLAQADFFIDVNDLTNGNEIKWNVSYNNSDTFTHFSLNNYENFKISYYNFTIIDLPALDSLGKDSIDWDFRDYYDPSNTTPNYATAVHTNGTLSSGTHQNVTIVNATKLEDFYINGTWILKFLSQNYIEDLKLKSSTGSIILPKVYFGNETKIKINQIFPSDLTGNYRTEIRNASDIIISSFPKFNSSIVGNLSLDWSVPNLLPGEYKIVAYWNDSTTENQQFSRVGFLTYDFEIWGQTKANLLRSPDVLSPSDKGTFYFNFTNYFGNTLSGIEPYVTLYCLNTSNNWGLEWSPYQYLVTGVIENQTDGSYGNYSLEFQTRYVPDGAYNVSIIIEKPFYDSQSLLSLINITGSEMLIDVISGGFNLNATHALLDSNNIPYLNDTSHTSIVLYLYDTWNYPLENGLISGTYNGSDRSFYAIDLYKNSQNDQDLGKYELTFDTTGLNATNPAIGNYNYSLTLSISAEGYSSINLEISSNILPIPTELALSTINSVYEGELLELFATYSNILNPSSPILLNNAILTWILQNSTHSNLMSGFFENVFSGMYEIEQNLSPTLQPGTYELIINGSQENCAFASKTISNFKILSKNKTYLNIGGYEGLQIGTTMTITAVLGIINGTVLPSQEVTFNLKNGEDYLINIIEYTNEFGIASVSQPLYPYYADLNLTLEAVYEGGPTMRGISDSIENIHIKGKNEVNLTISSISPIRVGYSPIISLSLSIENVEDYSEYFITLSGWYENNSQTYIVNQQLLVNSHGLTSYEIPQIDAGYDNLTFFVYFTETEIISYASKFETFGIIAKWETNLTISHYPEQIRPGYYFEYDIEAKFLDQSCPESFFQLPVEINYYYSQTHITQILYFDENGNISVQILVLDEFQGGFNISLSFSGSEKIDLAEFQFNYSRVLPKWQLEFEFEIVSDYFQIGYEAEILISAAFENASCTENIYGKSIFVQISYHNHSDLQEIYFNLQNQTYLNFLIPQVEKNTLNLSVSFLGTSKINPSQKNESFEINEKWKPLLRISPEKPNLRMGETINILISASIFDSQFSGDFELNFPIIFSMVYDQNTITSEITLDSDGQYSVDIQVPIMNSPILNITAIFLGSAKLQQAIIFTSFDILPQLLTKLTLLSPPTISELQGRFLNFKIQLFSLPNNETLEDQQVVFILKQNSIILDNFTRVTDEEGIVELSLTIEEAGSYTLEYSYLGHSIFIPLMDQIPIEIKIEDPFEYYILDNLIPILISLSLTSIIIVSSYKFVYIPRKRKRVKDLVDIRTKFNDLENLQHLFIISKENGLTLFSHSFSDKRIEENLISGFISAISSFGVELGGRVKQNATESDEVSKLKELSYNQFKIIIVEGSLMRIALLLLKSPSPSLQTNVKTFLTSFETTHTEFLSKWHGAIPDKEPIQRALEKYLFVHFIYNYKLILTRLPDYERKLKSNSNTIKILSVCRTYFGNLFTMKDVIEHMLTYEIGEVETFNILLKLMKDNLFIPLNTQNQELVLEYLPSIEDLTLEEQIVLKYIYDGHTDILKLSDLTHIPVIIEPIHQLQKKGLVTELNELTELGKKIAIVLNLVNK</sequence>
<feature type="transmembrane region" description="Helical" evidence="1">
    <location>
        <begin position="1806"/>
        <end position="1827"/>
    </location>
</feature>
<name>A0ABY6HQ94_9ARCH</name>
<keyword evidence="1" id="KW-0812">Transmembrane</keyword>
<evidence type="ECO:0000313" key="3">
    <source>
        <dbReference type="Proteomes" id="UP001208689"/>
    </source>
</evidence>
<keyword evidence="1" id="KW-0472">Membrane</keyword>
<proteinExistence type="predicted"/>
<organism evidence="2 3">
    <name type="scientific">Candidatus Lokiarchaeum ossiferum</name>
    <dbReference type="NCBI Taxonomy" id="2951803"/>
    <lineage>
        <taxon>Archaea</taxon>
        <taxon>Promethearchaeati</taxon>
        <taxon>Promethearchaeota</taxon>
        <taxon>Promethearchaeia</taxon>
        <taxon>Promethearchaeales</taxon>
        <taxon>Promethearchaeaceae</taxon>
        <taxon>Candidatus Lokiarchaeum</taxon>
    </lineage>
</organism>
<keyword evidence="3" id="KW-1185">Reference proteome</keyword>
<protein>
    <submittedName>
        <fullName evidence="2">Uncharacterized protein</fullName>
    </submittedName>
</protein>
<accession>A0ABY6HQ94</accession>
<evidence type="ECO:0000313" key="2">
    <source>
        <dbReference type="EMBL" id="UYP45688.1"/>
    </source>
</evidence>
<evidence type="ECO:0000256" key="1">
    <source>
        <dbReference type="SAM" id="Phobius"/>
    </source>
</evidence>
<dbReference type="EMBL" id="CP104013">
    <property type="protein sequence ID" value="UYP45688.1"/>
    <property type="molecule type" value="Genomic_DNA"/>
</dbReference>
<gene>
    <name evidence="2" type="ORF">NEF87_001973</name>
</gene>
<reference evidence="2" key="1">
    <citation type="submission" date="2022-09" db="EMBL/GenBank/DDBJ databases">
        <title>Actin cytoskeleton and complex cell architecture in an #Asgard archaeon.</title>
        <authorList>
            <person name="Ponce Toledo R.I."/>
            <person name="Schleper C."/>
            <person name="Rodrigues Oliveira T."/>
            <person name="Wollweber F."/>
            <person name="Xu J."/>
            <person name="Rittmann S."/>
            <person name="Klingl A."/>
            <person name="Pilhofer M."/>
        </authorList>
    </citation>
    <scope>NUCLEOTIDE SEQUENCE</scope>
    <source>
        <strain evidence="2">B-35</strain>
    </source>
</reference>
<keyword evidence="1" id="KW-1133">Transmembrane helix</keyword>